<dbReference type="GeneID" id="85354270"/>
<comment type="caution">
    <text evidence="1">The sequence shown here is derived from an EMBL/GenBank/DDBJ whole genome shotgun (WGS) entry which is preliminary data.</text>
</comment>
<evidence type="ECO:0000313" key="2">
    <source>
        <dbReference type="Proteomes" id="UP001175211"/>
    </source>
</evidence>
<protein>
    <submittedName>
        <fullName evidence="1">Uncharacterized protein</fullName>
    </submittedName>
</protein>
<dbReference type="AlphaFoldDB" id="A0AA39TX54"/>
<sequence length="253" mass="28714">MRRHDGSGWTWADESIVLPVRPVGLGPLFNAAMDPPQESYVPPGARDSINASGQLLQEEFNNQIWIEESTDHIPTYVRYIDGSGRPKPDCVLAYVNWRDIGWMVATNYFLFAMNCLNVPLLPAPSRPGELPVFVIYANTDTIILRVFLDTMTYFYNHDQSQLFFAVLGHVFPNWYPFAGGQRKTSAPPTVIADDVLEDSARYLRQHIRRERLELAKAQVKGFYDIQRAFKITDLGFQEVVSTAVAVINKTLTQ</sequence>
<dbReference type="EMBL" id="JAUEPS010000001">
    <property type="protein sequence ID" value="KAK0469018.1"/>
    <property type="molecule type" value="Genomic_DNA"/>
</dbReference>
<accession>A0AA39TX54</accession>
<organism evidence="1 2">
    <name type="scientific">Armillaria tabescens</name>
    <name type="common">Ringless honey mushroom</name>
    <name type="synonym">Agaricus tabescens</name>
    <dbReference type="NCBI Taxonomy" id="1929756"/>
    <lineage>
        <taxon>Eukaryota</taxon>
        <taxon>Fungi</taxon>
        <taxon>Dikarya</taxon>
        <taxon>Basidiomycota</taxon>
        <taxon>Agaricomycotina</taxon>
        <taxon>Agaricomycetes</taxon>
        <taxon>Agaricomycetidae</taxon>
        <taxon>Agaricales</taxon>
        <taxon>Marasmiineae</taxon>
        <taxon>Physalacriaceae</taxon>
        <taxon>Desarmillaria</taxon>
    </lineage>
</organism>
<evidence type="ECO:0000313" key="1">
    <source>
        <dbReference type="EMBL" id="KAK0469018.1"/>
    </source>
</evidence>
<gene>
    <name evidence="1" type="ORF">EV420DRAFT_1491989</name>
</gene>
<name>A0AA39TX54_ARMTA</name>
<dbReference type="Proteomes" id="UP001175211">
    <property type="component" value="Unassembled WGS sequence"/>
</dbReference>
<dbReference type="RefSeq" id="XP_060338811.1">
    <property type="nucleotide sequence ID" value="XM_060470722.1"/>
</dbReference>
<proteinExistence type="predicted"/>
<reference evidence="1" key="1">
    <citation type="submission" date="2023-06" db="EMBL/GenBank/DDBJ databases">
        <authorList>
            <consortium name="Lawrence Berkeley National Laboratory"/>
            <person name="Ahrendt S."/>
            <person name="Sahu N."/>
            <person name="Indic B."/>
            <person name="Wong-Bajracharya J."/>
            <person name="Merenyi Z."/>
            <person name="Ke H.-M."/>
            <person name="Monk M."/>
            <person name="Kocsube S."/>
            <person name="Drula E."/>
            <person name="Lipzen A."/>
            <person name="Balint B."/>
            <person name="Henrissat B."/>
            <person name="Andreopoulos B."/>
            <person name="Martin F.M."/>
            <person name="Harder C.B."/>
            <person name="Rigling D."/>
            <person name="Ford K.L."/>
            <person name="Foster G.D."/>
            <person name="Pangilinan J."/>
            <person name="Papanicolaou A."/>
            <person name="Barry K."/>
            <person name="LaButti K."/>
            <person name="Viragh M."/>
            <person name="Koriabine M."/>
            <person name="Yan M."/>
            <person name="Riley R."/>
            <person name="Champramary S."/>
            <person name="Plett K.L."/>
            <person name="Tsai I.J."/>
            <person name="Slot J."/>
            <person name="Sipos G."/>
            <person name="Plett J."/>
            <person name="Nagy L.G."/>
            <person name="Grigoriev I.V."/>
        </authorList>
    </citation>
    <scope>NUCLEOTIDE SEQUENCE</scope>
    <source>
        <strain evidence="1">CCBAS 213</strain>
    </source>
</reference>
<keyword evidence="2" id="KW-1185">Reference proteome</keyword>